<feature type="region of interest" description="Disordered" evidence="1">
    <location>
        <begin position="144"/>
        <end position="194"/>
    </location>
</feature>
<feature type="signal peptide" evidence="3">
    <location>
        <begin position="1"/>
        <end position="29"/>
    </location>
</feature>
<evidence type="ECO:0000256" key="1">
    <source>
        <dbReference type="SAM" id="MobiDB-lite"/>
    </source>
</evidence>
<evidence type="ECO:0008006" key="5">
    <source>
        <dbReference type="Google" id="ProtNLM"/>
    </source>
</evidence>
<reference evidence="4" key="2">
    <citation type="submission" date="2008-12" db="EMBL/GenBank/DDBJ databases">
        <title>Improved gene annotation of the rice (Oryza sativa) genomes.</title>
        <authorList>
            <person name="Wang J."/>
            <person name="Li R."/>
            <person name="Fan W."/>
            <person name="Huang Q."/>
            <person name="Zhang J."/>
            <person name="Zhou Y."/>
            <person name="Hu Y."/>
            <person name="Zi S."/>
            <person name="Li J."/>
            <person name="Ni P."/>
            <person name="Zheng H."/>
            <person name="Zhang Y."/>
            <person name="Zhao M."/>
            <person name="Hao Q."/>
            <person name="McDermott J."/>
            <person name="Samudrala R."/>
            <person name="Kristiansen K."/>
            <person name="Wong G.K.-S."/>
        </authorList>
    </citation>
    <scope>NUCLEOTIDE SEQUENCE</scope>
</reference>
<gene>
    <name evidence="4" type="ORF">OsJ_32068</name>
</gene>
<protein>
    <recommendedName>
        <fullName evidence="5">Transmembrane protein</fullName>
    </recommendedName>
</protein>
<keyword evidence="3" id="KW-0732">Signal</keyword>
<feature type="chain" id="PRO_5002884598" description="Transmembrane protein" evidence="3">
    <location>
        <begin position="30"/>
        <end position="194"/>
    </location>
</feature>
<dbReference type="AlphaFoldDB" id="B9G6H9"/>
<evidence type="ECO:0000256" key="3">
    <source>
        <dbReference type="SAM" id="SignalP"/>
    </source>
</evidence>
<sequence length="194" mass="21610">MLRSRKSRVMVMLVTAALLLTDMAGVSYGRRLIPDLDAMAVVGGSPPAKGGQYNPSYQNFKIVDPKVFMAAQTLELQSRTTRISSKCMSLFSQLLLTLLPNLLTYMKLLLPPSIRRGMLVTFFLACFFLAELAGFSHGRRVMEDKEDDHSEASSEEQLYELPRTRGRPFVSAPSPAYEASDRPVPQGSNPLHNR</sequence>
<feature type="transmembrane region" description="Helical" evidence="2">
    <location>
        <begin position="117"/>
        <end position="135"/>
    </location>
</feature>
<keyword evidence="2" id="KW-1133">Transmembrane helix</keyword>
<evidence type="ECO:0000313" key="4">
    <source>
        <dbReference type="EMBL" id="EEE51226.1"/>
    </source>
</evidence>
<accession>B9G6H9</accession>
<reference evidence="4" key="1">
    <citation type="journal article" date="2005" name="PLoS Biol.">
        <title>The genomes of Oryza sativa: a history of duplications.</title>
        <authorList>
            <person name="Yu J."/>
            <person name="Wang J."/>
            <person name="Lin W."/>
            <person name="Li S."/>
            <person name="Li H."/>
            <person name="Zhou J."/>
            <person name="Ni P."/>
            <person name="Dong W."/>
            <person name="Hu S."/>
            <person name="Zeng C."/>
            <person name="Zhang J."/>
            <person name="Zhang Y."/>
            <person name="Li R."/>
            <person name="Xu Z."/>
            <person name="Li S."/>
            <person name="Li X."/>
            <person name="Zheng H."/>
            <person name="Cong L."/>
            <person name="Lin L."/>
            <person name="Yin J."/>
            <person name="Geng J."/>
            <person name="Li G."/>
            <person name="Shi J."/>
            <person name="Liu J."/>
            <person name="Lv H."/>
            <person name="Li J."/>
            <person name="Wang J."/>
            <person name="Deng Y."/>
            <person name="Ran L."/>
            <person name="Shi X."/>
            <person name="Wang X."/>
            <person name="Wu Q."/>
            <person name="Li C."/>
            <person name="Ren X."/>
            <person name="Wang J."/>
            <person name="Wang X."/>
            <person name="Li D."/>
            <person name="Liu D."/>
            <person name="Zhang X."/>
            <person name="Ji Z."/>
            <person name="Zhao W."/>
            <person name="Sun Y."/>
            <person name="Zhang Z."/>
            <person name="Bao J."/>
            <person name="Han Y."/>
            <person name="Dong L."/>
            <person name="Ji J."/>
            <person name="Chen P."/>
            <person name="Wu S."/>
            <person name="Liu J."/>
            <person name="Xiao Y."/>
            <person name="Bu D."/>
            <person name="Tan J."/>
            <person name="Yang L."/>
            <person name="Ye C."/>
            <person name="Zhang J."/>
            <person name="Xu J."/>
            <person name="Zhou Y."/>
            <person name="Yu Y."/>
            <person name="Zhang B."/>
            <person name="Zhuang S."/>
            <person name="Wei H."/>
            <person name="Liu B."/>
            <person name="Lei M."/>
            <person name="Yu H."/>
            <person name="Li Y."/>
            <person name="Xu H."/>
            <person name="Wei S."/>
            <person name="He X."/>
            <person name="Fang L."/>
            <person name="Zhang Z."/>
            <person name="Zhang Y."/>
            <person name="Huang X."/>
            <person name="Su Z."/>
            <person name="Tong W."/>
            <person name="Li J."/>
            <person name="Tong Z."/>
            <person name="Li S."/>
            <person name="Ye J."/>
            <person name="Wang L."/>
            <person name="Fang L."/>
            <person name="Lei T."/>
            <person name="Chen C."/>
            <person name="Chen H."/>
            <person name="Xu Z."/>
            <person name="Li H."/>
            <person name="Huang H."/>
            <person name="Zhang F."/>
            <person name="Xu H."/>
            <person name="Li N."/>
            <person name="Zhao C."/>
            <person name="Li S."/>
            <person name="Dong L."/>
            <person name="Huang Y."/>
            <person name="Li L."/>
            <person name="Xi Y."/>
            <person name="Qi Q."/>
            <person name="Li W."/>
            <person name="Zhang B."/>
            <person name="Hu W."/>
            <person name="Zhang Y."/>
            <person name="Tian X."/>
            <person name="Jiao Y."/>
            <person name="Liang X."/>
            <person name="Jin J."/>
            <person name="Gao L."/>
            <person name="Zheng W."/>
            <person name="Hao B."/>
            <person name="Liu S."/>
            <person name="Wang W."/>
            <person name="Yuan L."/>
            <person name="Cao M."/>
            <person name="McDermott J."/>
            <person name="Samudrala R."/>
            <person name="Wang J."/>
            <person name="Wong G.K."/>
            <person name="Yang H."/>
        </authorList>
    </citation>
    <scope>NUCLEOTIDE SEQUENCE [LARGE SCALE GENOMIC DNA]</scope>
</reference>
<dbReference type="EMBL" id="CM000147">
    <property type="protein sequence ID" value="EEE51226.1"/>
    <property type="molecule type" value="Genomic_DNA"/>
</dbReference>
<organism evidence="4">
    <name type="scientific">Oryza sativa subsp. japonica</name>
    <name type="common">Rice</name>
    <dbReference type="NCBI Taxonomy" id="39947"/>
    <lineage>
        <taxon>Eukaryota</taxon>
        <taxon>Viridiplantae</taxon>
        <taxon>Streptophyta</taxon>
        <taxon>Embryophyta</taxon>
        <taxon>Tracheophyta</taxon>
        <taxon>Spermatophyta</taxon>
        <taxon>Magnoliopsida</taxon>
        <taxon>Liliopsida</taxon>
        <taxon>Poales</taxon>
        <taxon>Poaceae</taxon>
        <taxon>BOP clade</taxon>
        <taxon>Oryzoideae</taxon>
        <taxon>Oryzeae</taxon>
        <taxon>Oryzinae</taxon>
        <taxon>Oryza</taxon>
        <taxon>Oryza sativa</taxon>
    </lineage>
</organism>
<dbReference type="Proteomes" id="UP000007752">
    <property type="component" value="Chromosome 10"/>
</dbReference>
<keyword evidence="2" id="KW-0472">Membrane</keyword>
<proteinExistence type="predicted"/>
<evidence type="ECO:0000256" key="2">
    <source>
        <dbReference type="SAM" id="Phobius"/>
    </source>
</evidence>
<keyword evidence="2" id="KW-0812">Transmembrane</keyword>
<name>B9G6H9_ORYSJ</name>